<sequence>MANLTYLPLKETAIPQEATGLINTFLSSSSWIWPIEDTNIYPPPLVPGNVQRAFRQTWTNTSPSSRTPSSVYIAITADNHFELFINGALVRELSLEDDWESAFLFSVPATTDRVTFAGWEQPVYDDRDWTPAEVMPDSVNGAVTWEPIKAPDKLWFSTTVPRSGAVDCGESPDGSGNGVGSAGSGTKDGYVF</sequence>
<name>A0A4Y7SSK0_COPMI</name>
<organism evidence="2 3">
    <name type="scientific">Coprinellus micaceus</name>
    <name type="common">Glistening ink-cap mushroom</name>
    <name type="synonym">Coprinus micaceus</name>
    <dbReference type="NCBI Taxonomy" id="71717"/>
    <lineage>
        <taxon>Eukaryota</taxon>
        <taxon>Fungi</taxon>
        <taxon>Dikarya</taxon>
        <taxon>Basidiomycota</taxon>
        <taxon>Agaricomycotina</taxon>
        <taxon>Agaricomycetes</taxon>
        <taxon>Agaricomycetidae</taxon>
        <taxon>Agaricales</taxon>
        <taxon>Agaricineae</taxon>
        <taxon>Psathyrellaceae</taxon>
        <taxon>Coprinellus</taxon>
    </lineage>
</organism>
<keyword evidence="3" id="KW-1185">Reference proteome</keyword>
<protein>
    <submittedName>
        <fullName evidence="2">Uncharacterized protein</fullName>
    </submittedName>
</protein>
<accession>A0A4Y7SSK0</accession>
<dbReference type="STRING" id="71717.A0A4Y7SSK0"/>
<proteinExistence type="predicted"/>
<dbReference type="Gene3D" id="2.60.120.260">
    <property type="entry name" value="Galactose-binding domain-like"/>
    <property type="match status" value="1"/>
</dbReference>
<feature type="region of interest" description="Disordered" evidence="1">
    <location>
        <begin position="165"/>
        <end position="192"/>
    </location>
</feature>
<comment type="caution">
    <text evidence="2">The sequence shown here is derived from an EMBL/GenBank/DDBJ whole genome shotgun (WGS) entry which is preliminary data.</text>
</comment>
<reference evidence="2 3" key="1">
    <citation type="journal article" date="2019" name="Nat. Ecol. Evol.">
        <title>Megaphylogeny resolves global patterns of mushroom evolution.</title>
        <authorList>
            <person name="Varga T."/>
            <person name="Krizsan K."/>
            <person name="Foldi C."/>
            <person name="Dima B."/>
            <person name="Sanchez-Garcia M."/>
            <person name="Sanchez-Ramirez S."/>
            <person name="Szollosi G.J."/>
            <person name="Szarkandi J.G."/>
            <person name="Papp V."/>
            <person name="Albert L."/>
            <person name="Andreopoulos W."/>
            <person name="Angelini C."/>
            <person name="Antonin V."/>
            <person name="Barry K.W."/>
            <person name="Bougher N.L."/>
            <person name="Buchanan P."/>
            <person name="Buyck B."/>
            <person name="Bense V."/>
            <person name="Catcheside P."/>
            <person name="Chovatia M."/>
            <person name="Cooper J."/>
            <person name="Damon W."/>
            <person name="Desjardin D."/>
            <person name="Finy P."/>
            <person name="Geml J."/>
            <person name="Haridas S."/>
            <person name="Hughes K."/>
            <person name="Justo A."/>
            <person name="Karasinski D."/>
            <person name="Kautmanova I."/>
            <person name="Kiss B."/>
            <person name="Kocsube S."/>
            <person name="Kotiranta H."/>
            <person name="LaButti K.M."/>
            <person name="Lechner B.E."/>
            <person name="Liimatainen K."/>
            <person name="Lipzen A."/>
            <person name="Lukacs Z."/>
            <person name="Mihaltcheva S."/>
            <person name="Morgado L.N."/>
            <person name="Niskanen T."/>
            <person name="Noordeloos M.E."/>
            <person name="Ohm R.A."/>
            <person name="Ortiz-Santana B."/>
            <person name="Ovrebo C."/>
            <person name="Racz N."/>
            <person name="Riley R."/>
            <person name="Savchenko A."/>
            <person name="Shiryaev A."/>
            <person name="Soop K."/>
            <person name="Spirin V."/>
            <person name="Szebenyi C."/>
            <person name="Tomsovsky M."/>
            <person name="Tulloss R.E."/>
            <person name="Uehling J."/>
            <person name="Grigoriev I.V."/>
            <person name="Vagvolgyi C."/>
            <person name="Papp T."/>
            <person name="Martin F.M."/>
            <person name="Miettinen O."/>
            <person name="Hibbett D.S."/>
            <person name="Nagy L.G."/>
        </authorList>
    </citation>
    <scope>NUCLEOTIDE SEQUENCE [LARGE SCALE GENOMIC DNA]</scope>
    <source>
        <strain evidence="2 3">FP101781</strain>
    </source>
</reference>
<dbReference type="Proteomes" id="UP000298030">
    <property type="component" value="Unassembled WGS sequence"/>
</dbReference>
<dbReference type="EMBL" id="QPFP01000062">
    <property type="protein sequence ID" value="TEB24837.1"/>
    <property type="molecule type" value="Genomic_DNA"/>
</dbReference>
<evidence type="ECO:0000313" key="3">
    <source>
        <dbReference type="Proteomes" id="UP000298030"/>
    </source>
</evidence>
<evidence type="ECO:0000256" key="1">
    <source>
        <dbReference type="SAM" id="MobiDB-lite"/>
    </source>
</evidence>
<dbReference type="AlphaFoldDB" id="A0A4Y7SSK0"/>
<gene>
    <name evidence="2" type="ORF">FA13DRAFT_1817717</name>
</gene>
<evidence type="ECO:0000313" key="2">
    <source>
        <dbReference type="EMBL" id="TEB24837.1"/>
    </source>
</evidence>